<dbReference type="Proteomes" id="UP001500879">
    <property type="component" value="Unassembled WGS sequence"/>
</dbReference>
<keyword evidence="3" id="KW-1185">Reference proteome</keyword>
<evidence type="ECO:0000313" key="2">
    <source>
        <dbReference type="EMBL" id="GAA0403837.1"/>
    </source>
</evidence>
<protein>
    <submittedName>
        <fullName evidence="2">Uncharacterized protein</fullName>
    </submittedName>
</protein>
<gene>
    <name evidence="2" type="ORF">GCM10010357_26060</name>
</gene>
<proteinExistence type="predicted"/>
<dbReference type="EMBL" id="BAAABX010000027">
    <property type="protein sequence ID" value="GAA0403837.1"/>
    <property type="molecule type" value="Genomic_DNA"/>
</dbReference>
<evidence type="ECO:0000256" key="1">
    <source>
        <dbReference type="SAM" id="MobiDB-lite"/>
    </source>
</evidence>
<sequence>MRDPEPELGGGVQHFGGTELCRLRRGHRPDGRAARLEDGVRSGVVRRVRDQTGQQVRDDGGGVEAVPVGAGGEEESRQRGTAEEGEGVEGSTPYGRQSLYIVC</sequence>
<reference evidence="2 3" key="1">
    <citation type="journal article" date="2019" name="Int. J. Syst. Evol. Microbiol.">
        <title>The Global Catalogue of Microorganisms (GCM) 10K type strain sequencing project: providing services to taxonomists for standard genome sequencing and annotation.</title>
        <authorList>
            <consortium name="The Broad Institute Genomics Platform"/>
            <consortium name="The Broad Institute Genome Sequencing Center for Infectious Disease"/>
            <person name="Wu L."/>
            <person name="Ma J."/>
        </authorList>
    </citation>
    <scope>NUCLEOTIDE SEQUENCE [LARGE SCALE GENOMIC DNA]</scope>
    <source>
        <strain evidence="2 3">JCM 4788</strain>
    </source>
</reference>
<organism evidence="2 3">
    <name type="scientific">Streptomyces luteireticuli</name>
    <dbReference type="NCBI Taxonomy" id="173858"/>
    <lineage>
        <taxon>Bacteria</taxon>
        <taxon>Bacillati</taxon>
        <taxon>Actinomycetota</taxon>
        <taxon>Actinomycetes</taxon>
        <taxon>Kitasatosporales</taxon>
        <taxon>Streptomycetaceae</taxon>
        <taxon>Streptomyces</taxon>
    </lineage>
</organism>
<feature type="region of interest" description="Disordered" evidence="1">
    <location>
        <begin position="52"/>
        <end position="97"/>
    </location>
</feature>
<comment type="caution">
    <text evidence="2">The sequence shown here is derived from an EMBL/GenBank/DDBJ whole genome shotgun (WGS) entry which is preliminary data.</text>
</comment>
<accession>A0ABN0YPB6</accession>
<name>A0ABN0YPB6_9ACTN</name>
<evidence type="ECO:0000313" key="3">
    <source>
        <dbReference type="Proteomes" id="UP001500879"/>
    </source>
</evidence>